<keyword evidence="9" id="KW-1185">Reference proteome</keyword>
<evidence type="ECO:0000313" key="8">
    <source>
        <dbReference type="EMBL" id="MBD3665478.1"/>
    </source>
</evidence>
<feature type="transmembrane region" description="Helical" evidence="7">
    <location>
        <begin position="30"/>
        <end position="53"/>
    </location>
</feature>
<dbReference type="Proteomes" id="UP000635142">
    <property type="component" value="Unassembled WGS sequence"/>
</dbReference>
<dbReference type="RefSeq" id="WP_191076451.1">
    <property type="nucleotide sequence ID" value="NZ_JACTAG010000002.1"/>
</dbReference>
<keyword evidence="6 7" id="KW-0472">Membrane</keyword>
<dbReference type="GO" id="GO:0005886">
    <property type="term" value="C:plasma membrane"/>
    <property type="evidence" value="ECO:0007669"/>
    <property type="project" value="UniProtKB-SubCell"/>
</dbReference>
<dbReference type="Pfam" id="PF04226">
    <property type="entry name" value="Transgly_assoc"/>
    <property type="match status" value="1"/>
</dbReference>
<sequence length="85" mass="8985">MTGIGWFAAIIVGGLAGWLAEKFMKRDHGLLMNIILGIVGAVVFNFILMAIFGSTLGGWIGQLFVGFVGACILIAAAQMLRNRGS</sequence>
<evidence type="ECO:0000256" key="7">
    <source>
        <dbReference type="SAM" id="Phobius"/>
    </source>
</evidence>
<evidence type="ECO:0000256" key="3">
    <source>
        <dbReference type="ARBA" id="ARBA00022475"/>
    </source>
</evidence>
<dbReference type="AlphaFoldDB" id="A0A927D5F7"/>
<name>A0A927D5F7_9RHOB</name>
<evidence type="ECO:0000256" key="6">
    <source>
        <dbReference type="ARBA" id="ARBA00023136"/>
    </source>
</evidence>
<organism evidence="8 9">
    <name type="scientific">Sulfitobacter aestuariivivens</name>
    <dbReference type="NCBI Taxonomy" id="2766981"/>
    <lineage>
        <taxon>Bacteria</taxon>
        <taxon>Pseudomonadati</taxon>
        <taxon>Pseudomonadota</taxon>
        <taxon>Alphaproteobacteria</taxon>
        <taxon>Rhodobacterales</taxon>
        <taxon>Roseobacteraceae</taxon>
        <taxon>Sulfitobacter</taxon>
    </lineage>
</organism>
<reference evidence="8" key="1">
    <citation type="submission" date="2020-08" db="EMBL/GenBank/DDBJ databases">
        <title>Sulfitobacter aestuariivivens sp. nov., isolated from a tidal flat.</title>
        <authorList>
            <person name="Park S."/>
            <person name="Yoon J.-H."/>
        </authorList>
    </citation>
    <scope>NUCLEOTIDE SEQUENCE</scope>
    <source>
        <strain evidence="8">TSTF-M16</strain>
    </source>
</reference>
<gene>
    <name evidence="8" type="ORF">H9Q16_16215</name>
</gene>
<keyword evidence="5 7" id="KW-1133">Transmembrane helix</keyword>
<proteinExistence type="inferred from homology"/>
<keyword evidence="4 7" id="KW-0812">Transmembrane</keyword>
<accession>A0A927D5F7</accession>
<dbReference type="InterPro" id="IPR007341">
    <property type="entry name" value="Transgly_assoc"/>
</dbReference>
<comment type="similarity">
    <text evidence="2">Belongs to the UPF0410 family.</text>
</comment>
<dbReference type="PANTHER" id="PTHR33884:SF3">
    <property type="entry name" value="UPF0410 PROTEIN YMGE"/>
    <property type="match status" value="1"/>
</dbReference>
<dbReference type="EMBL" id="JACTAG010000002">
    <property type="protein sequence ID" value="MBD3665478.1"/>
    <property type="molecule type" value="Genomic_DNA"/>
</dbReference>
<evidence type="ECO:0000256" key="2">
    <source>
        <dbReference type="ARBA" id="ARBA00011006"/>
    </source>
</evidence>
<evidence type="ECO:0000256" key="4">
    <source>
        <dbReference type="ARBA" id="ARBA00022692"/>
    </source>
</evidence>
<feature type="transmembrane region" description="Helical" evidence="7">
    <location>
        <begin position="6"/>
        <end position="23"/>
    </location>
</feature>
<comment type="subcellular location">
    <subcellularLocation>
        <location evidence="1">Cell membrane</location>
        <topology evidence="1">Multi-pass membrane protein</topology>
    </subcellularLocation>
</comment>
<protein>
    <submittedName>
        <fullName evidence="8">GlsB/YeaQ/YmgE family stress response membrane protein</fullName>
    </submittedName>
</protein>
<comment type="caution">
    <text evidence="8">The sequence shown here is derived from an EMBL/GenBank/DDBJ whole genome shotgun (WGS) entry which is preliminary data.</text>
</comment>
<keyword evidence="3" id="KW-1003">Cell membrane</keyword>
<feature type="transmembrane region" description="Helical" evidence="7">
    <location>
        <begin position="59"/>
        <end position="80"/>
    </location>
</feature>
<evidence type="ECO:0000256" key="1">
    <source>
        <dbReference type="ARBA" id="ARBA00004651"/>
    </source>
</evidence>
<evidence type="ECO:0000313" key="9">
    <source>
        <dbReference type="Proteomes" id="UP000635142"/>
    </source>
</evidence>
<evidence type="ECO:0000256" key="5">
    <source>
        <dbReference type="ARBA" id="ARBA00022989"/>
    </source>
</evidence>
<dbReference type="PANTHER" id="PTHR33884">
    <property type="entry name" value="UPF0410 PROTEIN YMGE"/>
    <property type="match status" value="1"/>
</dbReference>